<evidence type="ECO:0000256" key="1">
    <source>
        <dbReference type="SAM" id="Phobius"/>
    </source>
</evidence>
<keyword evidence="1" id="KW-0812">Transmembrane</keyword>
<protein>
    <submittedName>
        <fullName evidence="2">Pilus assembly protein</fullName>
    </submittedName>
</protein>
<dbReference type="RefSeq" id="WP_004285026.1">
    <property type="nucleotide sequence ID" value="NZ_CAUJRG010000019.1"/>
</dbReference>
<reference evidence="2 3" key="1">
    <citation type="submission" date="2018-12" db="EMBL/GenBank/DDBJ databases">
        <authorList>
            <consortium name="Pathogen Informatics"/>
        </authorList>
    </citation>
    <scope>NUCLEOTIDE SEQUENCE [LARGE SCALE GENOMIC DNA]</scope>
    <source>
        <strain evidence="2 3">NCTC12742</strain>
    </source>
</reference>
<sequence>MSAQNLKDLDLQNLYKLNLLGKIIIACLVTLLVIVLAYFAIFKSQLEELSTTQEKELELKKIYTQKSIQAASLNNLKAELTAIRMSFNVLLKQLPSETEIPNLIQELHQAGSKNGLRMDSLTPQAPVTDGPIQVLPHDIAITGKYSQISEFTRDVGSLSRIITLESLKINKHKDDKNNLLTMIATANTYKARTSEEITADIAAASAAAEEQ</sequence>
<dbReference type="PANTHER" id="PTHR39555:SF1">
    <property type="entry name" value="TYPE IV PILUS INNER MEMBRANE COMPONENT PILO"/>
    <property type="match status" value="1"/>
</dbReference>
<dbReference type="AlphaFoldDB" id="A0A3S5C3A7"/>
<dbReference type="InterPro" id="IPR014717">
    <property type="entry name" value="Transl_elong_EF1B/ribsomal_bS6"/>
</dbReference>
<keyword evidence="1" id="KW-1133">Transmembrane helix</keyword>
<dbReference type="KEGG" id="nwe:SAMEA3174300_1124"/>
<dbReference type="OrthoDB" id="9802133at2"/>
<proteinExistence type="predicted"/>
<dbReference type="Pfam" id="PF04350">
    <property type="entry name" value="PilO"/>
    <property type="match status" value="1"/>
</dbReference>
<dbReference type="STRING" id="28091.SAMEA3174300_01124"/>
<feature type="transmembrane region" description="Helical" evidence="1">
    <location>
        <begin position="20"/>
        <end position="41"/>
    </location>
</feature>
<evidence type="ECO:0000313" key="3">
    <source>
        <dbReference type="Proteomes" id="UP000272771"/>
    </source>
</evidence>
<dbReference type="Proteomes" id="UP000272771">
    <property type="component" value="Chromosome"/>
</dbReference>
<dbReference type="PANTHER" id="PTHR39555">
    <property type="entry name" value="FIMBRIAL ASSEMBLY PROTEIN PILO-LIKE PROTEIN-RELATED"/>
    <property type="match status" value="1"/>
</dbReference>
<name>A0A3S5C3A7_9NEIS</name>
<dbReference type="PIRSF" id="PIRSF016482">
    <property type="entry name" value="PilO"/>
    <property type="match status" value="1"/>
</dbReference>
<dbReference type="InterPro" id="IPR007445">
    <property type="entry name" value="PilO"/>
</dbReference>
<dbReference type="EMBL" id="LR134533">
    <property type="protein sequence ID" value="VEJ49946.1"/>
    <property type="molecule type" value="Genomic_DNA"/>
</dbReference>
<dbReference type="GO" id="GO:0043683">
    <property type="term" value="P:type IV pilus assembly"/>
    <property type="evidence" value="ECO:0007669"/>
    <property type="project" value="InterPro"/>
</dbReference>
<evidence type="ECO:0000313" key="2">
    <source>
        <dbReference type="EMBL" id="VEJ49946.1"/>
    </source>
</evidence>
<organism evidence="2 3">
    <name type="scientific">Neisseria weaveri</name>
    <dbReference type="NCBI Taxonomy" id="28091"/>
    <lineage>
        <taxon>Bacteria</taxon>
        <taxon>Pseudomonadati</taxon>
        <taxon>Pseudomonadota</taxon>
        <taxon>Betaproteobacteria</taxon>
        <taxon>Neisseriales</taxon>
        <taxon>Neisseriaceae</taxon>
        <taxon>Neisseria</taxon>
    </lineage>
</organism>
<accession>A0A3S5C3A7</accession>
<keyword evidence="3" id="KW-1185">Reference proteome</keyword>
<gene>
    <name evidence="2" type="primary">pilO</name>
    <name evidence="2" type="ORF">NCTC12742_00443</name>
</gene>
<dbReference type="Gene3D" id="3.30.70.60">
    <property type="match status" value="1"/>
</dbReference>
<dbReference type="GO" id="GO:0043107">
    <property type="term" value="P:type IV pilus-dependent motility"/>
    <property type="evidence" value="ECO:0007669"/>
    <property type="project" value="InterPro"/>
</dbReference>
<keyword evidence="1" id="KW-0472">Membrane</keyword>